<protein>
    <submittedName>
        <fullName evidence="2">Helix-turn-helix transcriptional regulator</fullName>
    </submittedName>
</protein>
<evidence type="ECO:0000313" key="2">
    <source>
        <dbReference type="EMBL" id="MDJ1650218.1"/>
    </source>
</evidence>
<dbReference type="Proteomes" id="UP001232750">
    <property type="component" value="Unassembled WGS sequence"/>
</dbReference>
<dbReference type="InterPro" id="IPR001387">
    <property type="entry name" value="Cro/C1-type_HTH"/>
</dbReference>
<accession>A0ABT7DL06</accession>
<proteinExistence type="predicted"/>
<dbReference type="RefSeq" id="WP_283831570.1">
    <property type="nucleotide sequence ID" value="NZ_JASJEU010000012.1"/>
</dbReference>
<feature type="domain" description="HTH cro/C1-type" evidence="1">
    <location>
        <begin position="20"/>
        <end position="73"/>
    </location>
</feature>
<name>A0ABT7DL06_9ACTN</name>
<dbReference type="SUPFAM" id="SSF47413">
    <property type="entry name" value="lambda repressor-like DNA-binding domains"/>
    <property type="match status" value="1"/>
</dbReference>
<evidence type="ECO:0000313" key="3">
    <source>
        <dbReference type="Proteomes" id="UP001232750"/>
    </source>
</evidence>
<evidence type="ECO:0000259" key="1">
    <source>
        <dbReference type="PROSITE" id="PS50943"/>
    </source>
</evidence>
<comment type="caution">
    <text evidence="2">The sequence shown here is derived from an EMBL/GenBank/DDBJ whole genome shotgun (WGS) entry which is preliminary data.</text>
</comment>
<sequence length="101" mass="11118">MKRPVPAQSRLAAKRIGENIATWRKLVGMTAEELAAKAAVSRGTISRLESGDPTVSFATILNVCRSLDILDRVVDATDPYETDLGRARSDQKLPQRVRRPS</sequence>
<dbReference type="Pfam" id="PF01381">
    <property type="entry name" value="HTH_3"/>
    <property type="match status" value="1"/>
</dbReference>
<keyword evidence="3" id="KW-1185">Reference proteome</keyword>
<dbReference type="SMART" id="SM00530">
    <property type="entry name" value="HTH_XRE"/>
    <property type="match status" value="1"/>
</dbReference>
<dbReference type="InterPro" id="IPR010982">
    <property type="entry name" value="Lambda_DNA-bd_dom_sf"/>
</dbReference>
<dbReference type="Gene3D" id="1.10.260.40">
    <property type="entry name" value="lambda repressor-like DNA-binding domains"/>
    <property type="match status" value="1"/>
</dbReference>
<dbReference type="PROSITE" id="PS50943">
    <property type="entry name" value="HTH_CROC1"/>
    <property type="match status" value="1"/>
</dbReference>
<gene>
    <name evidence="2" type="ORF">QNJ86_05360</name>
</gene>
<organism evidence="2 3">
    <name type="scientific">Gordonibacter faecis</name>
    <dbReference type="NCBI Taxonomy" id="3047475"/>
    <lineage>
        <taxon>Bacteria</taxon>
        <taxon>Bacillati</taxon>
        <taxon>Actinomycetota</taxon>
        <taxon>Coriobacteriia</taxon>
        <taxon>Eggerthellales</taxon>
        <taxon>Eggerthellaceae</taxon>
        <taxon>Gordonibacter</taxon>
    </lineage>
</organism>
<reference evidence="2 3" key="1">
    <citation type="submission" date="2023-05" db="EMBL/GenBank/DDBJ databases">
        <title>Gordonibacter KGMB12511T sp. nov., isolated from faeces of healthy Korean.</title>
        <authorList>
            <person name="Kim H.S."/>
            <person name="Kim J.-S."/>
            <person name="Suh M.K."/>
            <person name="Eom M.K."/>
            <person name="Do H.E."/>
            <person name="Lee J.-S."/>
        </authorList>
    </citation>
    <scope>NUCLEOTIDE SEQUENCE [LARGE SCALE GENOMIC DNA]</scope>
    <source>
        <strain evidence="2 3">KGMB12511</strain>
    </source>
</reference>
<dbReference type="CDD" id="cd00093">
    <property type="entry name" value="HTH_XRE"/>
    <property type="match status" value="1"/>
</dbReference>
<dbReference type="EMBL" id="JASJEU010000012">
    <property type="protein sequence ID" value="MDJ1650218.1"/>
    <property type="molecule type" value="Genomic_DNA"/>
</dbReference>